<dbReference type="InterPro" id="IPR036047">
    <property type="entry name" value="F-box-like_dom_sf"/>
</dbReference>
<dbReference type="EMBL" id="ML119647">
    <property type="protein sequence ID" value="RPA87380.1"/>
    <property type="molecule type" value="Genomic_DNA"/>
</dbReference>
<accession>A0A3N4IT68</accession>
<dbReference type="SMART" id="SM00256">
    <property type="entry name" value="FBOX"/>
    <property type="match status" value="1"/>
</dbReference>
<gene>
    <name evidence="3" type="ORF">BJ508DRAFT_372441</name>
</gene>
<proteinExistence type="predicted"/>
<dbReference type="AlphaFoldDB" id="A0A3N4IT68"/>
<sequence length="538" mass="61576">MARTKKVPATPVTDRSSRPRRATAKPICYKESSNLGQSQDQYASQNDIEPKQTQTRKRKATVDAFSIESAPKKQQIAVPAPAASTSAAILQLPAELIHEICLALPFASDAIAIQSTCRGLRNALDNNYFWFKRRRQYVEPDDRWNRWGRYGSTITGTVLKDISEPYNDARDYKALVLKAYRGPGPRGDYTTSAPSDEPLEDGKKKKKTKAETLRCQFCCIQRAYKVWDAFEKAICPACFELHVIDHLEIKKLKKLQLDKYVFQYRRGAGGQAKRHCYWLSDIVKEVTKQYPGETLQSLLNAADQASKDRAADIAAYKQRHQDGIASRILEKWKKDSKYDQYRDILTDDDIKDDAISFAKNQFRGDFKFAKRDKGEDWYAGRVDAFFPWFDGDDDARHVYSMFSIRTKFVQFHLARLKRDYDCGAQAWASNGPGAWQTSTDGKFLVGACHLCYPKAVRKKAEIGSEWSDALLTAEWGSKGLYMTPEYFVEHWIQKHAREMIRKQFGPGRDEYYSFMTGVEGAEPIRVQYVEDIPVLTIP</sequence>
<organism evidence="3 4">
    <name type="scientific">Ascobolus immersus RN42</name>
    <dbReference type="NCBI Taxonomy" id="1160509"/>
    <lineage>
        <taxon>Eukaryota</taxon>
        <taxon>Fungi</taxon>
        <taxon>Dikarya</taxon>
        <taxon>Ascomycota</taxon>
        <taxon>Pezizomycotina</taxon>
        <taxon>Pezizomycetes</taxon>
        <taxon>Pezizales</taxon>
        <taxon>Ascobolaceae</taxon>
        <taxon>Ascobolus</taxon>
    </lineage>
</organism>
<evidence type="ECO:0000259" key="2">
    <source>
        <dbReference type="SMART" id="SM00256"/>
    </source>
</evidence>
<feature type="compositionally biased region" description="Polar residues" evidence="1">
    <location>
        <begin position="31"/>
        <end position="53"/>
    </location>
</feature>
<protein>
    <recommendedName>
        <fullName evidence="2">F-box domain-containing protein</fullName>
    </recommendedName>
</protein>
<evidence type="ECO:0000256" key="1">
    <source>
        <dbReference type="SAM" id="MobiDB-lite"/>
    </source>
</evidence>
<dbReference type="SUPFAM" id="SSF81383">
    <property type="entry name" value="F-box domain"/>
    <property type="match status" value="1"/>
</dbReference>
<dbReference type="InterPro" id="IPR001810">
    <property type="entry name" value="F-box_dom"/>
</dbReference>
<evidence type="ECO:0000313" key="3">
    <source>
        <dbReference type="EMBL" id="RPA87380.1"/>
    </source>
</evidence>
<feature type="region of interest" description="Disordered" evidence="1">
    <location>
        <begin position="186"/>
        <end position="205"/>
    </location>
</feature>
<evidence type="ECO:0000313" key="4">
    <source>
        <dbReference type="Proteomes" id="UP000275078"/>
    </source>
</evidence>
<feature type="region of interest" description="Disordered" evidence="1">
    <location>
        <begin position="1"/>
        <end position="57"/>
    </location>
</feature>
<name>A0A3N4IT68_ASCIM</name>
<keyword evidence="4" id="KW-1185">Reference proteome</keyword>
<feature type="domain" description="F-box" evidence="2">
    <location>
        <begin position="92"/>
        <end position="133"/>
    </location>
</feature>
<dbReference type="Proteomes" id="UP000275078">
    <property type="component" value="Unassembled WGS sequence"/>
</dbReference>
<reference evidence="3 4" key="1">
    <citation type="journal article" date="2018" name="Nat. Ecol. Evol.">
        <title>Pezizomycetes genomes reveal the molecular basis of ectomycorrhizal truffle lifestyle.</title>
        <authorList>
            <person name="Murat C."/>
            <person name="Payen T."/>
            <person name="Noel B."/>
            <person name="Kuo A."/>
            <person name="Morin E."/>
            <person name="Chen J."/>
            <person name="Kohler A."/>
            <person name="Krizsan K."/>
            <person name="Balestrini R."/>
            <person name="Da Silva C."/>
            <person name="Montanini B."/>
            <person name="Hainaut M."/>
            <person name="Levati E."/>
            <person name="Barry K.W."/>
            <person name="Belfiori B."/>
            <person name="Cichocki N."/>
            <person name="Clum A."/>
            <person name="Dockter R.B."/>
            <person name="Fauchery L."/>
            <person name="Guy J."/>
            <person name="Iotti M."/>
            <person name="Le Tacon F."/>
            <person name="Lindquist E.A."/>
            <person name="Lipzen A."/>
            <person name="Malagnac F."/>
            <person name="Mello A."/>
            <person name="Molinier V."/>
            <person name="Miyauchi S."/>
            <person name="Poulain J."/>
            <person name="Riccioni C."/>
            <person name="Rubini A."/>
            <person name="Sitrit Y."/>
            <person name="Splivallo R."/>
            <person name="Traeger S."/>
            <person name="Wang M."/>
            <person name="Zifcakova L."/>
            <person name="Wipf D."/>
            <person name="Zambonelli A."/>
            <person name="Paolocci F."/>
            <person name="Nowrousian M."/>
            <person name="Ottonello S."/>
            <person name="Baldrian P."/>
            <person name="Spatafora J.W."/>
            <person name="Henrissat B."/>
            <person name="Nagy L.G."/>
            <person name="Aury J.M."/>
            <person name="Wincker P."/>
            <person name="Grigoriev I.V."/>
            <person name="Bonfante P."/>
            <person name="Martin F.M."/>
        </authorList>
    </citation>
    <scope>NUCLEOTIDE SEQUENCE [LARGE SCALE GENOMIC DNA]</scope>
    <source>
        <strain evidence="3 4">RN42</strain>
    </source>
</reference>